<gene>
    <name evidence="2" type="ORF">J2Z71_001479</name>
</gene>
<keyword evidence="3" id="KW-1185">Reference proteome</keyword>
<dbReference type="Proteomes" id="UP001519306">
    <property type="component" value="Unassembled WGS sequence"/>
</dbReference>
<accession>A0ABS4KDT8</accession>
<protein>
    <recommendedName>
        <fullName evidence="1">DUF6873 domain-containing protein</fullName>
    </recommendedName>
</protein>
<dbReference type="EMBL" id="JAGGLJ010000015">
    <property type="protein sequence ID" value="MBP2025928.1"/>
    <property type="molecule type" value="Genomic_DNA"/>
</dbReference>
<organism evidence="2 3">
    <name type="scientific">Peptoniphilus stercorisuis</name>
    <dbReference type="NCBI Taxonomy" id="1436965"/>
    <lineage>
        <taxon>Bacteria</taxon>
        <taxon>Bacillati</taxon>
        <taxon>Bacillota</taxon>
        <taxon>Tissierellia</taxon>
        <taxon>Tissierellales</taxon>
        <taxon>Peptoniphilaceae</taxon>
        <taxon>Peptoniphilus</taxon>
    </lineage>
</organism>
<evidence type="ECO:0000313" key="2">
    <source>
        <dbReference type="EMBL" id="MBP2025928.1"/>
    </source>
</evidence>
<sequence>MTEILINYNTNREIEKSLENLNFKIYKTTPNKNLLEPLEAHPDLLLHNLPNGDLVVDRDNYEYYKNLFNDYNIIKSSSSLDCKYPKDISLNAAVFKNLFIHNLKYTDEKLLDYYSKNGYKLINVRQGYTKCNISIGKNVLITSDRDIYEKVRKFEKILLIDHKQIILTGFNYGFIGGASGLIDDTLYFTGSLEKHSSYNKIIEFLEENNEKYDFLSKSDIIDYGSILSLKK</sequence>
<dbReference type="Pfam" id="PF21778">
    <property type="entry name" value="DUF6873"/>
    <property type="match status" value="1"/>
</dbReference>
<feature type="domain" description="DUF6873" evidence="1">
    <location>
        <begin position="5"/>
        <end position="227"/>
    </location>
</feature>
<proteinExistence type="predicted"/>
<evidence type="ECO:0000259" key="1">
    <source>
        <dbReference type="Pfam" id="PF21778"/>
    </source>
</evidence>
<name>A0ABS4KDT8_9FIRM</name>
<evidence type="ECO:0000313" key="3">
    <source>
        <dbReference type="Proteomes" id="UP001519306"/>
    </source>
</evidence>
<reference evidence="2 3" key="1">
    <citation type="submission" date="2021-03" db="EMBL/GenBank/DDBJ databases">
        <title>Genomic Encyclopedia of Type Strains, Phase IV (KMG-IV): sequencing the most valuable type-strain genomes for metagenomic binning, comparative biology and taxonomic classification.</title>
        <authorList>
            <person name="Goeker M."/>
        </authorList>
    </citation>
    <scope>NUCLEOTIDE SEQUENCE [LARGE SCALE GENOMIC DNA]</scope>
    <source>
        <strain evidence="2 3">DSM 27563</strain>
    </source>
</reference>
<comment type="caution">
    <text evidence="2">The sequence shown here is derived from an EMBL/GenBank/DDBJ whole genome shotgun (WGS) entry which is preliminary data.</text>
</comment>
<dbReference type="InterPro" id="IPR049238">
    <property type="entry name" value="DUF6873"/>
</dbReference>
<dbReference type="RefSeq" id="WP_210061662.1">
    <property type="nucleotide sequence ID" value="NZ_JAGGLJ010000015.1"/>
</dbReference>